<feature type="domain" description="DnaJ homologue subfamily C GRV2/DNAJC13 N-terminal" evidence="1">
    <location>
        <begin position="10"/>
        <end position="552"/>
    </location>
</feature>
<reference evidence="2 3" key="1">
    <citation type="journal article" date="2013" name="PLoS Genet.">
        <title>Distinctive expansion of potential virulence genes in the genome of the oomycete fish pathogen Saprolegnia parasitica.</title>
        <authorList>
            <person name="Jiang R.H."/>
            <person name="de Bruijn I."/>
            <person name="Haas B.J."/>
            <person name="Belmonte R."/>
            <person name="Lobach L."/>
            <person name="Christie J."/>
            <person name="van den Ackerveken G."/>
            <person name="Bottin A."/>
            <person name="Bulone V."/>
            <person name="Diaz-Moreno S.M."/>
            <person name="Dumas B."/>
            <person name="Fan L."/>
            <person name="Gaulin E."/>
            <person name="Govers F."/>
            <person name="Grenville-Briggs L.J."/>
            <person name="Horner N.R."/>
            <person name="Levin J.Z."/>
            <person name="Mammella M."/>
            <person name="Meijer H.J."/>
            <person name="Morris P."/>
            <person name="Nusbaum C."/>
            <person name="Oome S."/>
            <person name="Phillips A.J."/>
            <person name="van Rooyen D."/>
            <person name="Rzeszutek E."/>
            <person name="Saraiva M."/>
            <person name="Secombes C.J."/>
            <person name="Seidl M.F."/>
            <person name="Snel B."/>
            <person name="Stassen J.H."/>
            <person name="Sykes S."/>
            <person name="Tripathy S."/>
            <person name="van den Berg H."/>
            <person name="Vega-Arreguin J.C."/>
            <person name="Wawra S."/>
            <person name="Young S.K."/>
            <person name="Zeng Q."/>
            <person name="Dieguez-Uribeondo J."/>
            <person name="Russ C."/>
            <person name="Tyler B.M."/>
            <person name="van West P."/>
        </authorList>
    </citation>
    <scope>NUCLEOTIDE SEQUENCE [LARGE SCALE GENOMIC DNA]</scope>
    <source>
        <strain evidence="2 3">CBS 223.65</strain>
    </source>
</reference>
<dbReference type="RefSeq" id="XP_012199051.1">
    <property type="nucleotide sequence ID" value="XM_012343661.1"/>
</dbReference>
<dbReference type="PANTHER" id="PTHR36983:SF2">
    <property type="entry name" value="DNAJ HOMOLOG SUBFAMILY C MEMBER 13"/>
    <property type="match status" value="1"/>
</dbReference>
<accession>A0A067CUQ9</accession>
<dbReference type="Proteomes" id="UP000030745">
    <property type="component" value="Unassembled WGS sequence"/>
</dbReference>
<dbReference type="GO" id="GO:2000641">
    <property type="term" value="P:regulation of early endosome to late endosome transport"/>
    <property type="evidence" value="ECO:0007669"/>
    <property type="project" value="InterPro"/>
</dbReference>
<protein>
    <recommendedName>
        <fullName evidence="1">DnaJ homologue subfamily C GRV2/DNAJC13 N-terminal domain-containing protein</fullName>
    </recommendedName>
</protein>
<organism evidence="2 3">
    <name type="scientific">Saprolegnia parasitica (strain CBS 223.65)</name>
    <dbReference type="NCBI Taxonomy" id="695850"/>
    <lineage>
        <taxon>Eukaryota</taxon>
        <taxon>Sar</taxon>
        <taxon>Stramenopiles</taxon>
        <taxon>Oomycota</taxon>
        <taxon>Saprolegniomycetes</taxon>
        <taxon>Saprolegniales</taxon>
        <taxon>Saprolegniaceae</taxon>
        <taxon>Saprolegnia</taxon>
    </lineage>
</organism>
<evidence type="ECO:0000313" key="3">
    <source>
        <dbReference type="Proteomes" id="UP000030745"/>
    </source>
</evidence>
<dbReference type="GO" id="GO:0010008">
    <property type="term" value="C:endosome membrane"/>
    <property type="evidence" value="ECO:0007669"/>
    <property type="project" value="TreeGrafter"/>
</dbReference>
<evidence type="ECO:0000259" key="1">
    <source>
        <dbReference type="Pfam" id="PF19432"/>
    </source>
</evidence>
<dbReference type="EMBL" id="KK583202">
    <property type="protein sequence ID" value="KDO30246.1"/>
    <property type="molecule type" value="Genomic_DNA"/>
</dbReference>
<dbReference type="AlphaFoldDB" id="A0A067CUQ9"/>
<proteinExistence type="predicted"/>
<dbReference type="GO" id="GO:0006898">
    <property type="term" value="P:receptor-mediated endocytosis"/>
    <property type="evidence" value="ECO:0007669"/>
    <property type="project" value="TreeGrafter"/>
</dbReference>
<dbReference type="GeneID" id="24141079"/>
<dbReference type="PANTHER" id="PTHR36983">
    <property type="entry name" value="DNAJ HOMOLOG SUBFAMILY C MEMBER 13"/>
    <property type="match status" value="1"/>
</dbReference>
<keyword evidence="3" id="KW-1185">Reference proteome</keyword>
<dbReference type="OrthoDB" id="69656at2759"/>
<sequence length="693" mass="77304">MVDPTFTDKFLVVKVKWSGKQERILGLRAYTFATLHPKTGAITNEWSYEAISSIELSHEDKTEFTINMPGLKKKVQLKMRFRFRAEVLQALARARASFSMERRSRNMNVLAKLTSFAAHVEVFVPDAADPGRIQCTLAECMLQVGVDAVYQTGGTADIFPYAEFTKIQCIDLALDDPTLLGIVAGDMVHIFHTSAPNDVVRAILDAALSHDVSVAINRETTASDIQAQHMQFAGFTDGGILCRYDVQIPILLEDGQSELYGRSFLLTDSVVCEMDDGNIVAFAQPLTKLFELVRHEDDPQAFDLEFVNGLRRTYLSIHREAILGHLLSCCEARGNLVPLTKTRTPRGDRMFLRRMLHAPAAVPSEAVQYQSMWLQRLVGGGDSKADSGKAKSPSIFQTLKVHRGSGSKPETGIPVGDMVAELNANVTIAGVSSKLKEDIGAAVSLLLGELPNHVMRTAQRDMSVVSSYLQALYRLVTHPNAAKVALDMLSRSEYMDAMAETLKRQQFHPTYWVLRLMARLLHNSERFLAQMARKVFLSHNGFATALLALFQPLHPSPHGDPQQNAVLVMRLTEVLDALMSFVVDGMAVDPLFNILLSHVSMHYFMLLRTLFHFPVTSTVESIVCILDHMVHSSVLNFTKTHEATLRDLGQDLAGDFYMESPERIIKQYYSFLMASTPTRYHSKCHTTPLEQNG</sequence>
<dbReference type="OMA" id="REEYMIM"/>
<dbReference type="KEGG" id="spar:SPRG_19798"/>
<name>A0A067CUQ9_SAPPC</name>
<dbReference type="InterPro" id="IPR045802">
    <property type="entry name" value="GRV2/DNAJC13_N"/>
</dbReference>
<dbReference type="GO" id="GO:0007032">
    <property type="term" value="P:endosome organization"/>
    <property type="evidence" value="ECO:0007669"/>
    <property type="project" value="InterPro"/>
</dbReference>
<dbReference type="VEuPathDB" id="FungiDB:SPRG_19798"/>
<gene>
    <name evidence="2" type="ORF">SPRG_19798</name>
</gene>
<dbReference type="InterPro" id="IPR044978">
    <property type="entry name" value="GRV2/DNAJC13"/>
</dbReference>
<evidence type="ECO:0000313" key="2">
    <source>
        <dbReference type="EMBL" id="KDO30246.1"/>
    </source>
</evidence>
<dbReference type="Pfam" id="PF19432">
    <property type="entry name" value="RME-8_N"/>
    <property type="match status" value="1"/>
</dbReference>